<evidence type="ECO:0008006" key="4">
    <source>
        <dbReference type="Google" id="ProtNLM"/>
    </source>
</evidence>
<evidence type="ECO:0000313" key="3">
    <source>
        <dbReference type="Proteomes" id="UP000027222"/>
    </source>
</evidence>
<dbReference type="STRING" id="685588.A0A067TBR3"/>
<reference evidence="3" key="1">
    <citation type="journal article" date="2014" name="Proc. Natl. Acad. Sci. U.S.A.">
        <title>Extensive sampling of basidiomycete genomes demonstrates inadequacy of the white-rot/brown-rot paradigm for wood decay fungi.</title>
        <authorList>
            <person name="Riley R."/>
            <person name="Salamov A.A."/>
            <person name="Brown D.W."/>
            <person name="Nagy L.G."/>
            <person name="Floudas D."/>
            <person name="Held B.W."/>
            <person name="Levasseur A."/>
            <person name="Lombard V."/>
            <person name="Morin E."/>
            <person name="Otillar R."/>
            <person name="Lindquist E.A."/>
            <person name="Sun H."/>
            <person name="LaButti K.M."/>
            <person name="Schmutz J."/>
            <person name="Jabbour D."/>
            <person name="Luo H."/>
            <person name="Baker S.E."/>
            <person name="Pisabarro A.G."/>
            <person name="Walton J.D."/>
            <person name="Blanchette R.A."/>
            <person name="Henrissat B."/>
            <person name="Martin F."/>
            <person name="Cullen D."/>
            <person name="Hibbett D.S."/>
            <person name="Grigoriev I.V."/>
        </authorList>
    </citation>
    <scope>NUCLEOTIDE SEQUENCE [LARGE SCALE GENOMIC DNA]</scope>
    <source>
        <strain evidence="3">CBS 339.88</strain>
    </source>
</reference>
<name>A0A067TBR3_GALM3</name>
<proteinExistence type="predicted"/>
<evidence type="ECO:0000313" key="2">
    <source>
        <dbReference type="EMBL" id="KDR77334.1"/>
    </source>
</evidence>
<evidence type="ECO:0000256" key="1">
    <source>
        <dbReference type="SAM" id="SignalP"/>
    </source>
</evidence>
<accession>A0A067TBR3</accession>
<organism evidence="2 3">
    <name type="scientific">Galerina marginata (strain CBS 339.88)</name>
    <dbReference type="NCBI Taxonomy" id="685588"/>
    <lineage>
        <taxon>Eukaryota</taxon>
        <taxon>Fungi</taxon>
        <taxon>Dikarya</taxon>
        <taxon>Basidiomycota</taxon>
        <taxon>Agaricomycotina</taxon>
        <taxon>Agaricomycetes</taxon>
        <taxon>Agaricomycetidae</taxon>
        <taxon>Agaricales</taxon>
        <taxon>Agaricineae</taxon>
        <taxon>Strophariaceae</taxon>
        <taxon>Galerina</taxon>
    </lineage>
</organism>
<dbReference type="AlphaFoldDB" id="A0A067TBR3"/>
<dbReference type="SUPFAM" id="SSF50998">
    <property type="entry name" value="Quinoprotein alcohol dehydrogenase-like"/>
    <property type="match status" value="1"/>
</dbReference>
<sequence length="113" mass="12091">MALYLLPALAALLALSAATSPNSKSQVLGHRHLGPPEPNVPLDLSNDYDLLDTVLVATIDGKFHALNRSSGHTLWSMSSGSSQSSLAVPSSLAPLVRTRHRLEQCHPCKKQIT</sequence>
<feature type="chain" id="PRO_5001649304" description="ER membrane protein complex subunit 1" evidence="1">
    <location>
        <begin position="19"/>
        <end position="113"/>
    </location>
</feature>
<dbReference type="Proteomes" id="UP000027222">
    <property type="component" value="Unassembled WGS sequence"/>
</dbReference>
<dbReference type="InterPro" id="IPR011047">
    <property type="entry name" value="Quinoprotein_ADH-like_sf"/>
</dbReference>
<keyword evidence="3" id="KW-1185">Reference proteome</keyword>
<dbReference type="OrthoDB" id="63989at2759"/>
<keyword evidence="1" id="KW-0732">Signal</keyword>
<feature type="signal peptide" evidence="1">
    <location>
        <begin position="1"/>
        <end position="18"/>
    </location>
</feature>
<gene>
    <name evidence="2" type="ORF">GALMADRAFT_246704</name>
</gene>
<protein>
    <recommendedName>
        <fullName evidence="4">ER membrane protein complex subunit 1</fullName>
    </recommendedName>
</protein>
<dbReference type="HOGENOM" id="CLU_2133688_0_0_1"/>
<dbReference type="EMBL" id="KL142377">
    <property type="protein sequence ID" value="KDR77334.1"/>
    <property type="molecule type" value="Genomic_DNA"/>
</dbReference>